<keyword evidence="3" id="KW-1185">Reference proteome</keyword>
<reference evidence="2" key="1">
    <citation type="submission" date="2023-06" db="EMBL/GenBank/DDBJ databases">
        <authorList>
            <consortium name="Lawrence Berkeley National Laboratory"/>
            <person name="Ahrendt S."/>
            <person name="Sahu N."/>
            <person name="Indic B."/>
            <person name="Wong-Bajracharya J."/>
            <person name="Merenyi Z."/>
            <person name="Ke H.-M."/>
            <person name="Monk M."/>
            <person name="Kocsube S."/>
            <person name="Drula E."/>
            <person name="Lipzen A."/>
            <person name="Balint B."/>
            <person name="Henrissat B."/>
            <person name="Andreopoulos B."/>
            <person name="Martin F.M."/>
            <person name="Harder C.B."/>
            <person name="Rigling D."/>
            <person name="Ford K.L."/>
            <person name="Foster G.D."/>
            <person name="Pangilinan J."/>
            <person name="Papanicolaou A."/>
            <person name="Barry K."/>
            <person name="LaButti K."/>
            <person name="Viragh M."/>
            <person name="Koriabine M."/>
            <person name="Yan M."/>
            <person name="Riley R."/>
            <person name="Champramary S."/>
            <person name="Plett K.L."/>
            <person name="Tsai I.J."/>
            <person name="Slot J."/>
            <person name="Sipos G."/>
            <person name="Plett J."/>
            <person name="Nagy L.G."/>
            <person name="Grigoriev I.V."/>
        </authorList>
    </citation>
    <scope>NUCLEOTIDE SEQUENCE</scope>
    <source>
        <strain evidence="2">CCBAS 213</strain>
    </source>
</reference>
<dbReference type="AlphaFoldDB" id="A0AA39N3D9"/>
<proteinExistence type="predicted"/>
<comment type="caution">
    <text evidence="2">The sequence shown here is derived from an EMBL/GenBank/DDBJ whole genome shotgun (WGS) entry which is preliminary data.</text>
</comment>
<accession>A0AA39N3D9</accession>
<evidence type="ECO:0000313" key="3">
    <source>
        <dbReference type="Proteomes" id="UP001175211"/>
    </source>
</evidence>
<protein>
    <submittedName>
        <fullName evidence="2">Uncharacterized protein</fullName>
    </submittedName>
</protein>
<feature type="compositionally biased region" description="Low complexity" evidence="1">
    <location>
        <begin position="1"/>
        <end position="16"/>
    </location>
</feature>
<sequence length="281" mass="31723">MDSHSSSSSSMNSNDSTEQSQDPYSEYTPDDPYLASDLQGRIFIPPDAFLSTILRLPDEWRTDATVRSQIDVISHDFVFQILADEYLKVASGTSEGQPGRLYDAMLVRAFEMTAEPEKERMSVRPHFLQFATHDRWLDDAKDAEYRVLPKGVSAEEDAQARKDDATKQDAEDEDEEEDEEGIDEVELSKKREDAAKRWEMSMRCARNAVDGLSMFRSHCHGLLLAPRKAQPLYYDRSAILVCEAFDIVDKDDQVTDIFIAMLLGLSAIPPDSGVLPILSMK</sequence>
<evidence type="ECO:0000313" key="2">
    <source>
        <dbReference type="EMBL" id="KAK0455765.1"/>
    </source>
</evidence>
<feature type="region of interest" description="Disordered" evidence="1">
    <location>
        <begin position="149"/>
        <end position="188"/>
    </location>
</feature>
<name>A0AA39N3D9_ARMTA</name>
<dbReference type="Proteomes" id="UP001175211">
    <property type="component" value="Unassembled WGS sequence"/>
</dbReference>
<dbReference type="EMBL" id="JAUEPS010000024">
    <property type="protein sequence ID" value="KAK0455765.1"/>
    <property type="molecule type" value="Genomic_DNA"/>
</dbReference>
<dbReference type="GeneID" id="85366133"/>
<gene>
    <name evidence="2" type="ORF">EV420DRAFT_559016</name>
</gene>
<feature type="compositionally biased region" description="Acidic residues" evidence="1">
    <location>
        <begin position="170"/>
        <end position="185"/>
    </location>
</feature>
<evidence type="ECO:0000256" key="1">
    <source>
        <dbReference type="SAM" id="MobiDB-lite"/>
    </source>
</evidence>
<feature type="region of interest" description="Disordered" evidence="1">
    <location>
        <begin position="1"/>
        <end position="31"/>
    </location>
</feature>
<dbReference type="RefSeq" id="XP_060329275.1">
    <property type="nucleotide sequence ID" value="XM_060482585.1"/>
</dbReference>
<feature type="compositionally biased region" description="Basic and acidic residues" evidence="1">
    <location>
        <begin position="158"/>
        <end position="169"/>
    </location>
</feature>
<organism evidence="2 3">
    <name type="scientific">Armillaria tabescens</name>
    <name type="common">Ringless honey mushroom</name>
    <name type="synonym">Agaricus tabescens</name>
    <dbReference type="NCBI Taxonomy" id="1929756"/>
    <lineage>
        <taxon>Eukaryota</taxon>
        <taxon>Fungi</taxon>
        <taxon>Dikarya</taxon>
        <taxon>Basidiomycota</taxon>
        <taxon>Agaricomycotina</taxon>
        <taxon>Agaricomycetes</taxon>
        <taxon>Agaricomycetidae</taxon>
        <taxon>Agaricales</taxon>
        <taxon>Marasmiineae</taxon>
        <taxon>Physalacriaceae</taxon>
        <taxon>Desarmillaria</taxon>
    </lineage>
</organism>